<accession>A0A0W0TKQ3</accession>
<proteinExistence type="predicted"/>
<evidence type="ECO:0000313" key="4">
    <source>
        <dbReference type="Proteomes" id="UP000054698"/>
    </source>
</evidence>
<evidence type="ECO:0000313" key="5">
    <source>
        <dbReference type="Proteomes" id="UP000251942"/>
    </source>
</evidence>
<dbReference type="Proteomes" id="UP000054698">
    <property type="component" value="Unassembled WGS sequence"/>
</dbReference>
<dbReference type="OrthoDB" id="5635789at2"/>
<dbReference type="PATRIC" id="fig|453.4.peg.2179"/>
<dbReference type="AlphaFoldDB" id="A0A0W0TKQ3"/>
<dbReference type="Proteomes" id="UP000251942">
    <property type="component" value="Unassembled WGS sequence"/>
</dbReference>
<reference evidence="2 4" key="1">
    <citation type="submission" date="2015-11" db="EMBL/GenBank/DDBJ databases">
        <title>Genomic analysis of 38 Legionella species identifies large and diverse effector repertoires.</title>
        <authorList>
            <person name="Burstein D."/>
            <person name="Amaro F."/>
            <person name="Zusman T."/>
            <person name="Lifshitz Z."/>
            <person name="Cohen O."/>
            <person name="Gilbert J.A."/>
            <person name="Pupko T."/>
            <person name="Shuman H.A."/>
            <person name="Segal G."/>
        </authorList>
    </citation>
    <scope>NUCLEOTIDE SEQUENCE [LARGE SCALE GENOMIC DNA]</scope>
    <source>
        <strain evidence="2 4">WO-44C</strain>
    </source>
</reference>
<evidence type="ECO:0000313" key="2">
    <source>
        <dbReference type="EMBL" id="KTC96191.1"/>
    </source>
</evidence>
<dbReference type="EMBL" id="UASS01000022">
    <property type="protein sequence ID" value="SPX61428.1"/>
    <property type="molecule type" value="Genomic_DNA"/>
</dbReference>
<dbReference type="EMBL" id="LNYB01000081">
    <property type="protein sequence ID" value="KTC96191.1"/>
    <property type="molecule type" value="Genomic_DNA"/>
</dbReference>
<evidence type="ECO:0000256" key="1">
    <source>
        <dbReference type="SAM" id="MobiDB-lite"/>
    </source>
</evidence>
<sequence length="323" mass="36887">MSTILRIFDFDKTISIEHTMHNPALYHPESNTKSGLQKTVVHNDQEICAIATFHKDPEYVLSYLLPVLGLTENDITRCELESLTDHQLTKVYLKNCKYPLIISTPLTDDYKAHLLALAWSGKNTQIRDIISQLPPCDEYHFYDDTEKNYSTATLLDTLHCYWVEEDNVEFKISKTSKPTPMGELKTRLQVYLEHHRVKEAEEEKQSESFHALSLFAPTSDSKNNNQQKEENDSVATSSSTTHPQISAATALLKFLDFGPALGNAELEQLQEGMLAVVLSDWERNTERSLMDFISNLVKQRAEVAAVDYLSDDDHYEPLPWFKG</sequence>
<dbReference type="STRING" id="453.Lfee_1989"/>
<name>A0A0W0TKQ3_9GAMM</name>
<keyword evidence="4" id="KW-1185">Reference proteome</keyword>
<feature type="compositionally biased region" description="Polar residues" evidence="1">
    <location>
        <begin position="216"/>
        <end position="226"/>
    </location>
</feature>
<feature type="region of interest" description="Disordered" evidence="1">
    <location>
        <begin position="216"/>
        <end position="241"/>
    </location>
</feature>
<evidence type="ECO:0000313" key="3">
    <source>
        <dbReference type="EMBL" id="SPX61428.1"/>
    </source>
</evidence>
<reference evidence="3 5" key="2">
    <citation type="submission" date="2018-06" db="EMBL/GenBank/DDBJ databases">
        <authorList>
            <consortium name="Pathogen Informatics"/>
            <person name="Doyle S."/>
        </authorList>
    </citation>
    <scope>NUCLEOTIDE SEQUENCE [LARGE SCALE GENOMIC DNA]</scope>
    <source>
        <strain evidence="3 5">NCTC12022</strain>
    </source>
</reference>
<organism evidence="2 4">
    <name type="scientific">Legionella feeleii</name>
    <dbReference type="NCBI Taxonomy" id="453"/>
    <lineage>
        <taxon>Bacteria</taxon>
        <taxon>Pseudomonadati</taxon>
        <taxon>Pseudomonadota</taxon>
        <taxon>Gammaproteobacteria</taxon>
        <taxon>Legionellales</taxon>
        <taxon>Legionellaceae</taxon>
        <taxon>Legionella</taxon>
    </lineage>
</organism>
<gene>
    <name evidence="2" type="ORF">Lfee_1989</name>
    <name evidence="3" type="ORF">NCTC12022_02168</name>
</gene>
<dbReference type="RefSeq" id="WP_058446374.1">
    <property type="nucleotide sequence ID" value="NZ_CAAAHT010000011.1"/>
</dbReference>
<protein>
    <submittedName>
        <fullName evidence="2">Uncharacterized protein</fullName>
    </submittedName>
</protein>